<evidence type="ECO:0000313" key="4">
    <source>
        <dbReference type="EMBL" id="OOM09130.1"/>
    </source>
</evidence>
<dbReference type="EMBL" id="LZYZ01000007">
    <property type="protein sequence ID" value="OOM09130.1"/>
    <property type="molecule type" value="Genomic_DNA"/>
</dbReference>
<dbReference type="Gene3D" id="2.10.270.10">
    <property type="entry name" value="Cholin Binding"/>
    <property type="match status" value="1"/>
</dbReference>
<dbReference type="Proteomes" id="UP000191154">
    <property type="component" value="Unassembled WGS sequence"/>
</dbReference>
<proteinExistence type="predicted"/>
<dbReference type="InterPro" id="IPR018337">
    <property type="entry name" value="Cell_wall/Cho-bd_repeat"/>
</dbReference>
<evidence type="ECO:0000256" key="1">
    <source>
        <dbReference type="ARBA" id="ARBA00022737"/>
    </source>
</evidence>
<accession>A0A1S8MY88</accession>
<comment type="caution">
    <text evidence="4">The sequence shown here is derived from an EMBL/GenBank/DDBJ whole genome shotgun (WGS) entry which is preliminary data.</text>
</comment>
<feature type="repeat" description="Cell wall-binding" evidence="2">
    <location>
        <begin position="46"/>
        <end position="65"/>
    </location>
</feature>
<dbReference type="STRING" id="169679.CSACC_26250"/>
<dbReference type="AlphaFoldDB" id="A0A1S8MY88"/>
<keyword evidence="1" id="KW-0677">Repeat</keyword>
<name>A0A1S8MY88_CLOSA</name>
<evidence type="ECO:0000256" key="2">
    <source>
        <dbReference type="PROSITE-ProRule" id="PRU00591"/>
    </source>
</evidence>
<dbReference type="Pfam" id="PF19085">
    <property type="entry name" value="Choline_bind_2"/>
    <property type="match status" value="1"/>
</dbReference>
<feature type="chain" id="PRO_5039075700" description="Autolysin" evidence="3">
    <location>
        <begin position="24"/>
        <end position="219"/>
    </location>
</feature>
<keyword evidence="3" id="KW-0732">Signal</keyword>
<dbReference type="SUPFAM" id="SSF69360">
    <property type="entry name" value="Cell wall binding repeat"/>
    <property type="match status" value="1"/>
</dbReference>
<gene>
    <name evidence="4" type="ORF">CLOSAC_34100</name>
</gene>
<evidence type="ECO:0000256" key="3">
    <source>
        <dbReference type="SAM" id="SignalP"/>
    </source>
</evidence>
<dbReference type="PROSITE" id="PS51170">
    <property type="entry name" value="CW"/>
    <property type="match status" value="1"/>
</dbReference>
<organism evidence="4 5">
    <name type="scientific">Clostridium saccharobutylicum</name>
    <dbReference type="NCBI Taxonomy" id="169679"/>
    <lineage>
        <taxon>Bacteria</taxon>
        <taxon>Bacillati</taxon>
        <taxon>Bacillota</taxon>
        <taxon>Clostridia</taxon>
        <taxon>Eubacteriales</taxon>
        <taxon>Clostridiaceae</taxon>
        <taxon>Clostridium</taxon>
    </lineage>
</organism>
<feature type="signal peptide" evidence="3">
    <location>
        <begin position="1"/>
        <end position="23"/>
    </location>
</feature>
<sequence length="219" mass="25112">MKNKLLKAVMAIMFTGLSTLVLPAGVNADWKQNSIGWWYEDGNSYATGWKLISENWYYFYSNGYMASNTAIDGYYLNSSGAWVPNAYVGTSKGKTLFYINRGYEKNNKKYIEGYFDKFVTDLDEARDYERRTGHQVIVHDDNGDYIPDDGFDMPISNTTTLEVADNVNISEIDFNSKGQVLIVNKDFNSIIIGKYKDWPIFEITIKDGVVTELHQEYRP</sequence>
<evidence type="ECO:0000313" key="5">
    <source>
        <dbReference type="Proteomes" id="UP000191154"/>
    </source>
</evidence>
<reference evidence="4 5" key="1">
    <citation type="submission" date="2016-05" db="EMBL/GenBank/DDBJ databases">
        <title>Microbial solvent formation.</title>
        <authorList>
            <person name="Poehlein A."/>
            <person name="Montoya Solano J.D."/>
            <person name="Flitsch S."/>
            <person name="Krabben P."/>
            <person name="Duerre P."/>
            <person name="Daniel R."/>
        </authorList>
    </citation>
    <scope>NUCLEOTIDE SEQUENCE [LARGE SCALE GENOMIC DNA]</scope>
    <source>
        <strain evidence="4 5">L1-8</strain>
    </source>
</reference>
<dbReference type="RefSeq" id="WP_077866471.1">
    <property type="nucleotide sequence ID" value="NZ_LZYZ01000007.1"/>
</dbReference>
<evidence type="ECO:0008006" key="6">
    <source>
        <dbReference type="Google" id="ProtNLM"/>
    </source>
</evidence>
<protein>
    <recommendedName>
        <fullName evidence="6">Autolysin</fullName>
    </recommendedName>
</protein>